<dbReference type="EMBL" id="DAKRPA010000302">
    <property type="protein sequence ID" value="DAZ93641.1"/>
    <property type="molecule type" value="Genomic_DNA"/>
</dbReference>
<keyword evidence="4 5" id="KW-0472">Membrane</keyword>
<comment type="subcellular location">
    <subcellularLocation>
        <location evidence="1">Membrane</location>
        <topology evidence="1">Multi-pass membrane protein</topology>
    </subcellularLocation>
</comment>
<dbReference type="PANTHER" id="PTHR23294">
    <property type="entry name" value="ET TRANSLATION PRODUCT-RELATED"/>
    <property type="match status" value="1"/>
</dbReference>
<accession>A0AAV2YI80</accession>
<feature type="transmembrane region" description="Helical" evidence="5">
    <location>
        <begin position="631"/>
        <end position="649"/>
    </location>
</feature>
<feature type="transmembrane region" description="Helical" evidence="5">
    <location>
        <begin position="60"/>
        <end position="79"/>
    </location>
</feature>
<feature type="transmembrane region" description="Helical" evidence="5">
    <location>
        <begin position="296"/>
        <end position="318"/>
    </location>
</feature>
<dbReference type="PANTHER" id="PTHR23294:SF59">
    <property type="entry name" value="UNC93-LIKE PROTEIN C922.05C"/>
    <property type="match status" value="1"/>
</dbReference>
<protein>
    <submittedName>
        <fullName evidence="7">Uncharacterized protein</fullName>
    </submittedName>
</protein>
<proteinExistence type="predicted"/>
<dbReference type="Proteomes" id="UP001146120">
    <property type="component" value="Unassembled WGS sequence"/>
</dbReference>
<feature type="transmembrane region" description="Helical" evidence="5">
    <location>
        <begin position="598"/>
        <end position="619"/>
    </location>
</feature>
<dbReference type="SUPFAM" id="SSF103473">
    <property type="entry name" value="MFS general substrate transporter"/>
    <property type="match status" value="2"/>
</dbReference>
<feature type="transmembrane region" description="Helical" evidence="5">
    <location>
        <begin position="857"/>
        <end position="874"/>
    </location>
</feature>
<dbReference type="AlphaFoldDB" id="A0AAV2YI80"/>
<feature type="transmembrane region" description="Helical" evidence="5">
    <location>
        <begin position="144"/>
        <end position="165"/>
    </location>
</feature>
<evidence type="ECO:0000256" key="6">
    <source>
        <dbReference type="SAM" id="SignalP"/>
    </source>
</evidence>
<evidence type="ECO:0000313" key="7">
    <source>
        <dbReference type="EMBL" id="DAZ93641.1"/>
    </source>
</evidence>
<dbReference type="Gene3D" id="1.20.1250.20">
    <property type="entry name" value="MFS general substrate transporter like domains"/>
    <property type="match status" value="2"/>
</dbReference>
<reference evidence="7" key="1">
    <citation type="submission" date="2022-11" db="EMBL/GenBank/DDBJ databases">
        <authorList>
            <person name="Morgan W.R."/>
            <person name="Tartar A."/>
        </authorList>
    </citation>
    <scope>NUCLEOTIDE SEQUENCE</scope>
    <source>
        <strain evidence="7">ARSEF 373</strain>
    </source>
</reference>
<keyword evidence="8" id="KW-1185">Reference proteome</keyword>
<feature type="transmembrane region" description="Helical" evidence="5">
    <location>
        <begin position="405"/>
        <end position="422"/>
    </location>
</feature>
<reference evidence="7" key="2">
    <citation type="journal article" date="2023" name="Microbiol Resour">
        <title>Decontamination and Annotation of the Draft Genome Sequence of the Oomycete Lagenidium giganteum ARSEF 373.</title>
        <authorList>
            <person name="Morgan W.R."/>
            <person name="Tartar A."/>
        </authorList>
    </citation>
    <scope>NUCLEOTIDE SEQUENCE</scope>
    <source>
        <strain evidence="7">ARSEF 373</strain>
    </source>
</reference>
<dbReference type="InterPro" id="IPR051617">
    <property type="entry name" value="UNC-93-like_regulator"/>
</dbReference>
<feature type="transmembrane region" description="Helical" evidence="5">
    <location>
        <begin position="513"/>
        <end position="532"/>
    </location>
</feature>
<feature type="transmembrane region" description="Helical" evidence="5">
    <location>
        <begin position="232"/>
        <end position="251"/>
    </location>
</feature>
<feature type="transmembrane region" description="Helical" evidence="5">
    <location>
        <begin position="105"/>
        <end position="124"/>
    </location>
</feature>
<sequence>VLIIAFTCFCCPGLFNALTSVASGIADPTIAYNGTSILYGLFSVFGLVAGGLVNVLGPKYTLFIGTWGYVLYAASLLVMEHNKTVVLDPSDPDKSTTTYGSGARTFYYLACGLLGMAAGLLWTAQGQMCMAYPTKETKGLYFSVFWIIFNLGATIGGVITFATNYNSSASGAGTGTYVAFLIVMSLGACLALLLAKPENVKRNDGSLVKVEALPDWKEEAIEIFKVFLDPKMLLLFPLFAYSNWFYTYHAYYNVGMFNTRSGGFGSIFYWGAQMLGAYLIGKYLDSKGSSRRTRAFSSLFLLFVLTSAMWAFGLWAKLAYDIPRPAHDKYDFKQGRYWAPFILYFYYGFNDAICQVWSYWLMGQMSDDISVLGRYAGYYKAVQSAMAAVSWKIGAVDVDPVTQIVINWVLSIVGICGAFISIRNYMAEGEDRGSQGYDLAESPGKKNPTAISQVLIIAFTCFCCPGLYNALTSVASGIADPSIAYNGTSILYGFFAVFGLVAGGLVNVIGPKYTLFIGTWGYVLYSVSLLVMDHNKTVLKDPSDPTKTLSTTYGSGARAFYYVACGLLGMAAGLLWTAQGQMCMAYPTKETKGLYFSVFWIIFNLGATIGGVITFATNYNSSASGATTGTYVAFLILMSLGACMSLFLAKPENVKRNDGSLVKVEALPDWKKEAVEILKVFLDPKMLLLFPLFAYSNWFYTYHTDYNVGMFNTRSGGFGSIFYWGAQMLGAYLIGKYLDSKGSSRRSRALSSLFLLFVLTSVMWGFGLWAQLSYDIPRKDKYDFKQGRYWAPFILYFYYGFNDAICQVWSYWLMGQMSDDLAVLGRYAGYYKAVQSAMAAVSWKIGAEKVDPVTQVVINWVLSIIGIIGAYISIRFYMTEKEEEGDEYGLAESPKKTLE</sequence>
<feature type="transmembrane region" description="Helical" evidence="5">
    <location>
        <begin position="789"/>
        <end position="812"/>
    </location>
</feature>
<feature type="transmembrane region" description="Helical" evidence="5">
    <location>
        <begin position="338"/>
        <end position="360"/>
    </location>
</feature>
<feature type="transmembrane region" description="Helical" evidence="5">
    <location>
        <begin position="450"/>
        <end position="471"/>
    </location>
</feature>
<feature type="transmembrane region" description="Helical" evidence="5">
    <location>
        <begin position="750"/>
        <end position="769"/>
    </location>
</feature>
<dbReference type="InterPro" id="IPR010291">
    <property type="entry name" value="Ion_channel_UNC-93"/>
</dbReference>
<comment type="caution">
    <text evidence="7">The sequence shown here is derived from an EMBL/GenBank/DDBJ whole genome shotgun (WGS) entry which is preliminary data.</text>
</comment>
<feature type="transmembrane region" description="Helical" evidence="5">
    <location>
        <begin position="263"/>
        <end position="284"/>
    </location>
</feature>
<feature type="non-terminal residue" evidence="7">
    <location>
        <position position="1"/>
    </location>
</feature>
<feature type="transmembrane region" description="Helical" evidence="5">
    <location>
        <begin position="559"/>
        <end position="578"/>
    </location>
</feature>
<feature type="transmembrane region" description="Helical" evidence="5">
    <location>
        <begin position="177"/>
        <end position="195"/>
    </location>
</feature>
<feature type="transmembrane region" description="Helical" evidence="5">
    <location>
        <begin position="483"/>
        <end position="506"/>
    </location>
</feature>
<name>A0AAV2YI80_9STRA</name>
<organism evidence="7 8">
    <name type="scientific">Lagenidium giganteum</name>
    <dbReference type="NCBI Taxonomy" id="4803"/>
    <lineage>
        <taxon>Eukaryota</taxon>
        <taxon>Sar</taxon>
        <taxon>Stramenopiles</taxon>
        <taxon>Oomycota</taxon>
        <taxon>Peronosporomycetes</taxon>
        <taxon>Pythiales</taxon>
        <taxon>Pythiaceae</taxon>
    </lineage>
</organism>
<evidence type="ECO:0000256" key="2">
    <source>
        <dbReference type="ARBA" id="ARBA00022692"/>
    </source>
</evidence>
<feature type="transmembrane region" description="Helical" evidence="5">
    <location>
        <begin position="36"/>
        <end position="53"/>
    </location>
</feature>
<dbReference type="GO" id="GO:0016020">
    <property type="term" value="C:membrane"/>
    <property type="evidence" value="ECO:0007669"/>
    <property type="project" value="UniProtKB-SubCell"/>
</dbReference>
<evidence type="ECO:0000313" key="8">
    <source>
        <dbReference type="Proteomes" id="UP001146120"/>
    </source>
</evidence>
<feature type="chain" id="PRO_5043360097" evidence="6">
    <location>
        <begin position="18"/>
        <end position="899"/>
    </location>
</feature>
<keyword evidence="6" id="KW-0732">Signal</keyword>
<dbReference type="Pfam" id="PF05978">
    <property type="entry name" value="UNC-93"/>
    <property type="match status" value="4"/>
</dbReference>
<evidence type="ECO:0000256" key="4">
    <source>
        <dbReference type="ARBA" id="ARBA00023136"/>
    </source>
</evidence>
<gene>
    <name evidence="7" type="ORF">N0F65_007975</name>
</gene>
<feature type="transmembrane region" description="Helical" evidence="5">
    <location>
        <begin position="721"/>
        <end position="738"/>
    </location>
</feature>
<evidence type="ECO:0000256" key="1">
    <source>
        <dbReference type="ARBA" id="ARBA00004141"/>
    </source>
</evidence>
<feature type="transmembrane region" description="Helical" evidence="5">
    <location>
        <begin position="680"/>
        <end position="701"/>
    </location>
</feature>
<evidence type="ECO:0000256" key="5">
    <source>
        <dbReference type="SAM" id="Phobius"/>
    </source>
</evidence>
<dbReference type="InterPro" id="IPR036259">
    <property type="entry name" value="MFS_trans_sf"/>
</dbReference>
<keyword evidence="3 5" id="KW-1133">Transmembrane helix</keyword>
<evidence type="ECO:0000256" key="3">
    <source>
        <dbReference type="ARBA" id="ARBA00022989"/>
    </source>
</evidence>
<keyword evidence="2 5" id="KW-0812">Transmembrane</keyword>
<feature type="signal peptide" evidence="6">
    <location>
        <begin position="1"/>
        <end position="17"/>
    </location>
</feature>